<organism evidence="2 3">
    <name type="scientific">Pholiota conissans</name>
    <dbReference type="NCBI Taxonomy" id="109636"/>
    <lineage>
        <taxon>Eukaryota</taxon>
        <taxon>Fungi</taxon>
        <taxon>Dikarya</taxon>
        <taxon>Basidiomycota</taxon>
        <taxon>Agaricomycotina</taxon>
        <taxon>Agaricomycetes</taxon>
        <taxon>Agaricomycetidae</taxon>
        <taxon>Agaricales</taxon>
        <taxon>Agaricineae</taxon>
        <taxon>Strophariaceae</taxon>
        <taxon>Pholiota</taxon>
    </lineage>
</organism>
<name>A0A9P5YKZ5_9AGAR</name>
<keyword evidence="3" id="KW-1185">Reference proteome</keyword>
<dbReference type="OrthoDB" id="3260017at2759"/>
<dbReference type="Proteomes" id="UP000807469">
    <property type="component" value="Unassembled WGS sequence"/>
</dbReference>
<reference evidence="2" key="1">
    <citation type="submission" date="2020-11" db="EMBL/GenBank/DDBJ databases">
        <authorList>
            <consortium name="DOE Joint Genome Institute"/>
            <person name="Ahrendt S."/>
            <person name="Riley R."/>
            <person name="Andreopoulos W."/>
            <person name="Labutti K."/>
            <person name="Pangilinan J."/>
            <person name="Ruiz-Duenas F.J."/>
            <person name="Barrasa J.M."/>
            <person name="Sanchez-Garcia M."/>
            <person name="Camarero S."/>
            <person name="Miyauchi S."/>
            <person name="Serrano A."/>
            <person name="Linde D."/>
            <person name="Babiker R."/>
            <person name="Drula E."/>
            <person name="Ayuso-Fernandez I."/>
            <person name="Pacheco R."/>
            <person name="Padilla G."/>
            <person name="Ferreira P."/>
            <person name="Barriuso J."/>
            <person name="Kellner H."/>
            <person name="Castanera R."/>
            <person name="Alfaro M."/>
            <person name="Ramirez L."/>
            <person name="Pisabarro A.G."/>
            <person name="Kuo A."/>
            <person name="Tritt A."/>
            <person name="Lipzen A."/>
            <person name="He G."/>
            <person name="Yan M."/>
            <person name="Ng V."/>
            <person name="Cullen D."/>
            <person name="Martin F."/>
            <person name="Rosso M.-N."/>
            <person name="Henrissat B."/>
            <person name="Hibbett D."/>
            <person name="Martinez A.T."/>
            <person name="Grigoriev I.V."/>
        </authorList>
    </citation>
    <scope>NUCLEOTIDE SEQUENCE</scope>
    <source>
        <strain evidence="2">CIRM-BRFM 674</strain>
    </source>
</reference>
<gene>
    <name evidence="2" type="ORF">BDN70DRAFT_939486</name>
</gene>
<accession>A0A9P5YKZ5</accession>
<evidence type="ECO:0000256" key="1">
    <source>
        <dbReference type="SAM" id="MobiDB-lite"/>
    </source>
</evidence>
<protein>
    <submittedName>
        <fullName evidence="2">Uncharacterized protein</fullName>
    </submittedName>
</protein>
<comment type="caution">
    <text evidence="2">The sequence shown here is derived from an EMBL/GenBank/DDBJ whole genome shotgun (WGS) entry which is preliminary data.</text>
</comment>
<proteinExistence type="predicted"/>
<sequence>MTSSRRLNDDVGQTSPHKSPLPNHIIIHAMDSAAGIDNTVQTILKILLADIFETANQIIHSIRAMPALFIYGCPCALMHSVMANTSLADQYAIGPDSKLLEAWKIEFPHDPDDPCVKPAQIDAIPNIPSDFRKRGMSRFREVLDSENIDDDGWSVQTHPHKLRQLKPTDTPWGTTPA</sequence>
<evidence type="ECO:0000313" key="2">
    <source>
        <dbReference type="EMBL" id="KAF9470711.1"/>
    </source>
</evidence>
<dbReference type="AlphaFoldDB" id="A0A9P5YKZ5"/>
<evidence type="ECO:0000313" key="3">
    <source>
        <dbReference type="Proteomes" id="UP000807469"/>
    </source>
</evidence>
<feature type="region of interest" description="Disordered" evidence="1">
    <location>
        <begin position="153"/>
        <end position="177"/>
    </location>
</feature>
<dbReference type="EMBL" id="MU155871">
    <property type="protein sequence ID" value="KAF9470711.1"/>
    <property type="molecule type" value="Genomic_DNA"/>
</dbReference>